<reference evidence="1 2" key="1">
    <citation type="submission" date="2020-09" db="EMBL/GenBank/DDBJ databases">
        <title>De no assembly of potato wild relative species, Solanum commersonii.</title>
        <authorList>
            <person name="Cho K."/>
        </authorList>
    </citation>
    <scope>NUCLEOTIDE SEQUENCE [LARGE SCALE GENOMIC DNA]</scope>
    <source>
        <strain evidence="1">LZ3.2</strain>
        <tissue evidence="1">Leaf</tissue>
    </source>
</reference>
<keyword evidence="2" id="KW-1185">Reference proteome</keyword>
<name>A0A9J5Y293_SOLCO</name>
<evidence type="ECO:0000313" key="1">
    <source>
        <dbReference type="EMBL" id="KAG5594058.1"/>
    </source>
</evidence>
<gene>
    <name evidence="1" type="ORF">H5410_035290</name>
</gene>
<evidence type="ECO:0000313" key="2">
    <source>
        <dbReference type="Proteomes" id="UP000824120"/>
    </source>
</evidence>
<accession>A0A9J5Y293</accession>
<dbReference type="AlphaFoldDB" id="A0A9J5Y293"/>
<dbReference type="Proteomes" id="UP000824120">
    <property type="component" value="Chromosome 7"/>
</dbReference>
<dbReference type="EMBL" id="JACXVP010000007">
    <property type="protein sequence ID" value="KAG5594058.1"/>
    <property type="molecule type" value="Genomic_DNA"/>
</dbReference>
<protein>
    <submittedName>
        <fullName evidence="1">Uncharacterized protein</fullName>
    </submittedName>
</protein>
<comment type="caution">
    <text evidence="1">The sequence shown here is derived from an EMBL/GenBank/DDBJ whole genome shotgun (WGS) entry which is preliminary data.</text>
</comment>
<proteinExistence type="predicted"/>
<sequence>MRCLLQSVPSNINSLGTNQQTLVEKDVTWRMNGMIEIVRVLCVNFRSASIALILRRRRPRWWLTSDGEDTEKRRRRLVLVVGLVRLEKRFELEVGVGLD</sequence>
<organism evidence="1 2">
    <name type="scientific">Solanum commersonii</name>
    <name type="common">Commerson's wild potato</name>
    <name type="synonym">Commerson's nightshade</name>
    <dbReference type="NCBI Taxonomy" id="4109"/>
    <lineage>
        <taxon>Eukaryota</taxon>
        <taxon>Viridiplantae</taxon>
        <taxon>Streptophyta</taxon>
        <taxon>Embryophyta</taxon>
        <taxon>Tracheophyta</taxon>
        <taxon>Spermatophyta</taxon>
        <taxon>Magnoliopsida</taxon>
        <taxon>eudicotyledons</taxon>
        <taxon>Gunneridae</taxon>
        <taxon>Pentapetalae</taxon>
        <taxon>asterids</taxon>
        <taxon>lamiids</taxon>
        <taxon>Solanales</taxon>
        <taxon>Solanaceae</taxon>
        <taxon>Solanoideae</taxon>
        <taxon>Solaneae</taxon>
        <taxon>Solanum</taxon>
    </lineage>
</organism>